<organism evidence="1">
    <name type="scientific">Anguilla anguilla</name>
    <name type="common">European freshwater eel</name>
    <name type="synonym">Muraena anguilla</name>
    <dbReference type="NCBI Taxonomy" id="7936"/>
    <lineage>
        <taxon>Eukaryota</taxon>
        <taxon>Metazoa</taxon>
        <taxon>Chordata</taxon>
        <taxon>Craniata</taxon>
        <taxon>Vertebrata</taxon>
        <taxon>Euteleostomi</taxon>
        <taxon>Actinopterygii</taxon>
        <taxon>Neopterygii</taxon>
        <taxon>Teleostei</taxon>
        <taxon>Anguilliformes</taxon>
        <taxon>Anguillidae</taxon>
        <taxon>Anguilla</taxon>
    </lineage>
</organism>
<dbReference type="EMBL" id="GBXM01006134">
    <property type="protein sequence ID" value="JAI02444.1"/>
    <property type="molecule type" value="Transcribed_RNA"/>
</dbReference>
<accession>A0A0E9XL72</accession>
<name>A0A0E9XL72_ANGAN</name>
<evidence type="ECO:0000313" key="1">
    <source>
        <dbReference type="EMBL" id="JAI02444.1"/>
    </source>
</evidence>
<reference evidence="1" key="2">
    <citation type="journal article" date="2015" name="Fish Shellfish Immunol.">
        <title>Early steps in the European eel (Anguilla anguilla)-Vibrio vulnificus interaction in the gills: Role of the RtxA13 toxin.</title>
        <authorList>
            <person name="Callol A."/>
            <person name="Pajuelo D."/>
            <person name="Ebbesson L."/>
            <person name="Teles M."/>
            <person name="MacKenzie S."/>
            <person name="Amaro C."/>
        </authorList>
    </citation>
    <scope>NUCLEOTIDE SEQUENCE</scope>
</reference>
<proteinExistence type="predicted"/>
<sequence>MRMRRNSPKISCA</sequence>
<protein>
    <submittedName>
        <fullName evidence="1">Uncharacterized protein</fullName>
    </submittedName>
</protein>
<reference evidence="1" key="1">
    <citation type="submission" date="2014-11" db="EMBL/GenBank/DDBJ databases">
        <authorList>
            <person name="Amaro Gonzalez C."/>
        </authorList>
    </citation>
    <scope>NUCLEOTIDE SEQUENCE</scope>
</reference>